<accession>A0A4Z0YEB4</accession>
<dbReference type="EMBL" id="SKBN01000427">
    <property type="protein sequence ID" value="TGJ78238.1"/>
    <property type="molecule type" value="Genomic_DNA"/>
</dbReference>
<protein>
    <recommendedName>
        <fullName evidence="5">CBM20 domain-containing protein</fullName>
    </recommendedName>
</protein>
<reference evidence="6 7" key="1">
    <citation type="submission" date="2019-03" db="EMBL/GenBank/DDBJ databases">
        <title>Draft genome sequence of Xylaria hypoxylon DSM 108379, a ubiquitous saprotrophic-parasitic fungi on hardwood.</title>
        <authorList>
            <person name="Buettner E."/>
            <person name="Leonhardt S."/>
            <person name="Gebauer A.M."/>
            <person name="Liers C."/>
            <person name="Hofrichter M."/>
            <person name="Kellner H."/>
        </authorList>
    </citation>
    <scope>NUCLEOTIDE SEQUENCE [LARGE SCALE GENOMIC DNA]</scope>
    <source>
        <strain evidence="6 7">DSM 108379</strain>
    </source>
</reference>
<keyword evidence="3" id="KW-0119">Carbohydrate metabolism</keyword>
<dbReference type="InterPro" id="IPR013783">
    <property type="entry name" value="Ig-like_fold"/>
</dbReference>
<proteinExistence type="predicted"/>
<dbReference type="Gene3D" id="2.60.40.10">
    <property type="entry name" value="Immunoglobulins"/>
    <property type="match status" value="1"/>
</dbReference>
<dbReference type="InterPro" id="IPR002044">
    <property type="entry name" value="CBM20"/>
</dbReference>
<feature type="domain" description="CBM20" evidence="5">
    <location>
        <begin position="4"/>
        <end position="113"/>
    </location>
</feature>
<dbReference type="GO" id="GO:2001070">
    <property type="term" value="F:starch binding"/>
    <property type="evidence" value="ECO:0007669"/>
    <property type="project" value="InterPro"/>
</dbReference>
<dbReference type="STRING" id="37992.A0A4Z0YEB4"/>
<dbReference type="PANTHER" id="PTHR15048:SF0">
    <property type="entry name" value="STARCH-BINDING DOMAIN-CONTAINING PROTEIN 1"/>
    <property type="match status" value="1"/>
</dbReference>
<evidence type="ECO:0000256" key="4">
    <source>
        <dbReference type="ARBA" id="ARBA00023326"/>
    </source>
</evidence>
<dbReference type="Pfam" id="PF00686">
    <property type="entry name" value="CBM_20"/>
    <property type="match status" value="1"/>
</dbReference>
<dbReference type="AlphaFoldDB" id="A0A4Z0YEB4"/>
<keyword evidence="7" id="KW-1185">Reference proteome</keyword>
<dbReference type="PROSITE" id="PS51166">
    <property type="entry name" value="CBM20"/>
    <property type="match status" value="1"/>
</dbReference>
<dbReference type="OrthoDB" id="550577at2759"/>
<keyword evidence="4" id="KW-0624">Polysaccharide degradation</keyword>
<dbReference type="FunFam" id="2.60.40.10:FF:000552">
    <property type="entry name" value="Related to glucoamylase"/>
    <property type="match status" value="1"/>
</dbReference>
<name>A0A4Z0YEB4_9PEZI</name>
<dbReference type="GO" id="GO:0016020">
    <property type="term" value="C:membrane"/>
    <property type="evidence" value="ECO:0007669"/>
    <property type="project" value="TreeGrafter"/>
</dbReference>
<dbReference type="GO" id="GO:0000272">
    <property type="term" value="P:polysaccharide catabolic process"/>
    <property type="evidence" value="ECO:0007669"/>
    <property type="project" value="UniProtKB-KW"/>
</dbReference>
<evidence type="ECO:0000313" key="6">
    <source>
        <dbReference type="EMBL" id="TGJ78238.1"/>
    </source>
</evidence>
<sequence>TSSSTACALSTVAVTFNEAVTTTYGQTIKVVGSIAELGSWDVSAAPAMSASKYTSSNPLWTYTMNVAPGKTFQYKFVNVASSGAVTWESDPNRSYSVTSGVCESTLSLGSTWR</sequence>
<organism evidence="6 7">
    <name type="scientific">Xylaria hypoxylon</name>
    <dbReference type="NCBI Taxonomy" id="37992"/>
    <lineage>
        <taxon>Eukaryota</taxon>
        <taxon>Fungi</taxon>
        <taxon>Dikarya</taxon>
        <taxon>Ascomycota</taxon>
        <taxon>Pezizomycotina</taxon>
        <taxon>Sordariomycetes</taxon>
        <taxon>Xylariomycetidae</taxon>
        <taxon>Xylariales</taxon>
        <taxon>Xylariaceae</taxon>
        <taxon>Xylaria</taxon>
    </lineage>
</organism>
<evidence type="ECO:0000256" key="1">
    <source>
        <dbReference type="ARBA" id="ARBA00022729"/>
    </source>
</evidence>
<evidence type="ECO:0000256" key="3">
    <source>
        <dbReference type="ARBA" id="ARBA00023277"/>
    </source>
</evidence>
<dbReference type="Proteomes" id="UP000297716">
    <property type="component" value="Unassembled WGS sequence"/>
</dbReference>
<dbReference type="SUPFAM" id="SSF49452">
    <property type="entry name" value="Starch-binding domain-like"/>
    <property type="match status" value="1"/>
</dbReference>
<evidence type="ECO:0000313" key="7">
    <source>
        <dbReference type="Proteomes" id="UP000297716"/>
    </source>
</evidence>
<feature type="non-terminal residue" evidence="6">
    <location>
        <position position="1"/>
    </location>
</feature>
<comment type="caution">
    <text evidence="6">The sequence shown here is derived from an EMBL/GenBank/DDBJ whole genome shotgun (WGS) entry which is preliminary data.</text>
</comment>
<dbReference type="InterPro" id="IPR013784">
    <property type="entry name" value="Carb-bd-like_fold"/>
</dbReference>
<dbReference type="InterPro" id="IPR034836">
    <property type="entry name" value="CBM20_glucoamylase"/>
</dbReference>
<gene>
    <name evidence="6" type="ORF">E0Z10_g10519</name>
</gene>
<keyword evidence="2" id="KW-0325">Glycoprotein</keyword>
<dbReference type="SMART" id="SM01065">
    <property type="entry name" value="CBM_2"/>
    <property type="match status" value="1"/>
</dbReference>
<keyword evidence="1" id="KW-0732">Signal</keyword>
<dbReference type="PANTHER" id="PTHR15048">
    <property type="entry name" value="STARCH-BINDING DOMAIN-CONTAINING PROTEIN 1"/>
    <property type="match status" value="1"/>
</dbReference>
<dbReference type="CDD" id="cd05811">
    <property type="entry name" value="CBM20_glucoamylase"/>
    <property type="match status" value="1"/>
</dbReference>
<evidence type="ECO:0000259" key="5">
    <source>
        <dbReference type="PROSITE" id="PS51166"/>
    </source>
</evidence>
<evidence type="ECO:0000256" key="2">
    <source>
        <dbReference type="ARBA" id="ARBA00023180"/>
    </source>
</evidence>